<dbReference type="WBParaSite" id="PSAMB.scaffold547size47532.g6861.t1">
    <property type="protein sequence ID" value="PSAMB.scaffold547size47532.g6861.t1"/>
    <property type="gene ID" value="PSAMB.scaffold547size47532.g6861"/>
</dbReference>
<name>A0A914WW55_9BILA</name>
<evidence type="ECO:0000313" key="1">
    <source>
        <dbReference type="Proteomes" id="UP000887566"/>
    </source>
</evidence>
<organism evidence="1 2">
    <name type="scientific">Plectus sambesii</name>
    <dbReference type="NCBI Taxonomy" id="2011161"/>
    <lineage>
        <taxon>Eukaryota</taxon>
        <taxon>Metazoa</taxon>
        <taxon>Ecdysozoa</taxon>
        <taxon>Nematoda</taxon>
        <taxon>Chromadorea</taxon>
        <taxon>Plectida</taxon>
        <taxon>Plectina</taxon>
        <taxon>Plectoidea</taxon>
        <taxon>Plectidae</taxon>
        <taxon>Plectus</taxon>
    </lineage>
</organism>
<dbReference type="AlphaFoldDB" id="A0A914WW55"/>
<evidence type="ECO:0000313" key="2">
    <source>
        <dbReference type="WBParaSite" id="PSAMB.scaffold547size47532.g6861.t1"/>
    </source>
</evidence>
<proteinExistence type="predicted"/>
<sequence>MTEAECLRLMNAVSGSLEELKQLSATSQSAVNKLGKRLLAALFNFGIFFEANRQSISDETVLEFLDRNTPIIIDCYRCVSTFVFLFSCDVAVADGLGGEDEAVKICRTRSGLQFLLDYFRPRLCAIDEEEFDYWFQMDAEIPALDKQIPPQEKHITISLADVSFHDMWSFYELLMTITPLKEGNLAAQLEGQ</sequence>
<dbReference type="Proteomes" id="UP000887566">
    <property type="component" value="Unplaced"/>
</dbReference>
<reference evidence="2" key="1">
    <citation type="submission" date="2022-11" db="UniProtKB">
        <authorList>
            <consortium name="WormBaseParasite"/>
        </authorList>
    </citation>
    <scope>IDENTIFICATION</scope>
</reference>
<keyword evidence="1" id="KW-1185">Reference proteome</keyword>
<protein>
    <submittedName>
        <fullName evidence="2">Uncharacterized protein</fullName>
    </submittedName>
</protein>
<accession>A0A914WW55</accession>